<dbReference type="Gene3D" id="3.40.640.10">
    <property type="entry name" value="Type I PLP-dependent aspartate aminotransferase-like (Major domain)"/>
    <property type="match status" value="1"/>
</dbReference>
<dbReference type="AlphaFoldDB" id="A0AB39L519"/>
<dbReference type="Pfam" id="PF22580">
    <property type="entry name" value="KYNU_C"/>
    <property type="match status" value="1"/>
</dbReference>
<dbReference type="Gene3D" id="3.90.1150.10">
    <property type="entry name" value="Aspartate Aminotransferase, domain 1"/>
    <property type="match status" value="1"/>
</dbReference>
<dbReference type="InterPro" id="IPR015421">
    <property type="entry name" value="PyrdxlP-dep_Trfase_major"/>
</dbReference>
<organism evidence="5">
    <name type="scientific">Sinomonas puerhi</name>
    <dbReference type="NCBI Taxonomy" id="3238584"/>
    <lineage>
        <taxon>Bacteria</taxon>
        <taxon>Bacillati</taxon>
        <taxon>Actinomycetota</taxon>
        <taxon>Actinomycetes</taxon>
        <taxon>Micrococcales</taxon>
        <taxon>Micrococcaceae</taxon>
        <taxon>Sinomonas</taxon>
    </lineage>
</organism>
<dbReference type="KEGG" id="spue:AB5L97_00745"/>
<keyword evidence="1 4" id="KW-0662">Pyridine nucleotide biosynthesis</keyword>
<comment type="pathway">
    <text evidence="4">Amino-acid degradation; L-kynurenine degradation; L-alanine and anthranilate from L-kynurenine: step 1/1.</text>
</comment>
<dbReference type="PANTHER" id="PTHR14084">
    <property type="entry name" value="KYNURENINASE"/>
    <property type="match status" value="1"/>
</dbReference>
<dbReference type="GO" id="GO:0030170">
    <property type="term" value="F:pyridoxal phosphate binding"/>
    <property type="evidence" value="ECO:0007669"/>
    <property type="project" value="InterPro"/>
</dbReference>
<comment type="function">
    <text evidence="4">Catalyzes the cleavage of L-kynurenine (L-Kyn) and L-3-hydroxykynurenine (L-3OHKyn) into anthranilic acid (AA) and 3-hydroxyanthranilic acid (3-OHAA), respectively.</text>
</comment>
<name>A0AB39L519_9MICC</name>
<dbReference type="RefSeq" id="WP_369046089.1">
    <property type="nucleotide sequence ID" value="NZ_CP163302.1"/>
</dbReference>
<gene>
    <name evidence="5" type="ORF">AB5L97_00745</name>
</gene>
<dbReference type="GO" id="GO:0030429">
    <property type="term" value="F:kynureninase activity"/>
    <property type="evidence" value="ECO:0007669"/>
    <property type="project" value="UniProtKB-EC"/>
</dbReference>
<evidence type="ECO:0000256" key="1">
    <source>
        <dbReference type="ARBA" id="ARBA00022642"/>
    </source>
</evidence>
<dbReference type="GO" id="GO:0019441">
    <property type="term" value="P:L-tryptophan catabolic process to kynurenine"/>
    <property type="evidence" value="ECO:0007669"/>
    <property type="project" value="TreeGrafter"/>
</dbReference>
<proteinExistence type="inferred from homology"/>
<dbReference type="EMBL" id="CP163302">
    <property type="protein sequence ID" value="XDP45587.1"/>
    <property type="molecule type" value="Genomic_DNA"/>
</dbReference>
<dbReference type="GO" id="GO:0005737">
    <property type="term" value="C:cytoplasm"/>
    <property type="evidence" value="ECO:0007669"/>
    <property type="project" value="InterPro"/>
</dbReference>
<dbReference type="InterPro" id="IPR010111">
    <property type="entry name" value="Kynureninase"/>
</dbReference>
<dbReference type="EC" id="3.7.1.3" evidence="4"/>
<evidence type="ECO:0000256" key="4">
    <source>
        <dbReference type="PIRNR" id="PIRNR038800"/>
    </source>
</evidence>
<comment type="catalytic activity">
    <reaction evidence="4">
        <text>L-kynurenine + H2O = anthranilate + L-alanine + H(+)</text>
        <dbReference type="Rhea" id="RHEA:16813"/>
        <dbReference type="ChEBI" id="CHEBI:15377"/>
        <dbReference type="ChEBI" id="CHEBI:15378"/>
        <dbReference type="ChEBI" id="CHEBI:16567"/>
        <dbReference type="ChEBI" id="CHEBI:57959"/>
        <dbReference type="ChEBI" id="CHEBI:57972"/>
        <dbReference type="EC" id="3.7.1.3"/>
    </reaction>
</comment>
<protein>
    <recommendedName>
        <fullName evidence="4">Kynureninase</fullName>
        <ecNumber evidence="4">3.7.1.3</ecNumber>
    </recommendedName>
</protein>
<accession>A0AB39L519</accession>
<comment type="catalytic activity">
    <reaction evidence="4">
        <text>3-hydroxy-L-kynurenine + H2O = 3-hydroxyanthranilate + L-alanine + H(+)</text>
        <dbReference type="Rhea" id="RHEA:25143"/>
        <dbReference type="ChEBI" id="CHEBI:15377"/>
        <dbReference type="ChEBI" id="CHEBI:15378"/>
        <dbReference type="ChEBI" id="CHEBI:36559"/>
        <dbReference type="ChEBI" id="CHEBI:57972"/>
        <dbReference type="ChEBI" id="CHEBI:58125"/>
        <dbReference type="EC" id="3.7.1.3"/>
    </reaction>
</comment>
<evidence type="ECO:0000313" key="5">
    <source>
        <dbReference type="EMBL" id="XDP45587.1"/>
    </source>
</evidence>
<reference evidence="5" key="1">
    <citation type="submission" date="2024-07" db="EMBL/GenBank/DDBJ databases">
        <authorList>
            <person name="fu j."/>
        </authorList>
    </citation>
    <scope>NUCLEOTIDE SEQUENCE</scope>
    <source>
        <strain evidence="5">P10A9</strain>
    </source>
</reference>
<comment type="cofactor">
    <cofactor evidence="4">
        <name>pyridoxal 5'-phosphate</name>
        <dbReference type="ChEBI" id="CHEBI:597326"/>
    </cofactor>
</comment>
<dbReference type="GO" id="GO:0043420">
    <property type="term" value="P:anthranilate metabolic process"/>
    <property type="evidence" value="ECO:0007669"/>
    <property type="project" value="TreeGrafter"/>
</dbReference>
<dbReference type="InterPro" id="IPR015424">
    <property type="entry name" value="PyrdxlP-dep_Trfase"/>
</dbReference>
<dbReference type="PANTHER" id="PTHR14084:SF0">
    <property type="entry name" value="KYNURENINASE"/>
    <property type="match status" value="1"/>
</dbReference>
<comment type="pathway">
    <text evidence="4">Cofactor biosynthesis; NAD(+) biosynthesis; quinolinate from L-kynurenine: step 2/3.</text>
</comment>
<dbReference type="InterPro" id="IPR015422">
    <property type="entry name" value="PyrdxlP-dep_Trfase_small"/>
</dbReference>
<evidence type="ECO:0000256" key="3">
    <source>
        <dbReference type="ARBA" id="ARBA00022898"/>
    </source>
</evidence>
<dbReference type="PIRSF" id="PIRSF038800">
    <property type="entry name" value="KYNU"/>
    <property type="match status" value="1"/>
</dbReference>
<dbReference type="GO" id="GO:0009435">
    <property type="term" value="P:NAD+ biosynthetic process"/>
    <property type="evidence" value="ECO:0007669"/>
    <property type="project" value="InterPro"/>
</dbReference>
<evidence type="ECO:0000256" key="2">
    <source>
        <dbReference type="ARBA" id="ARBA00022801"/>
    </source>
</evidence>
<sequence>MTDLSTSTQAAHDGMLGAAALDAADPLAHFRNRFLGCDGPNGGPVVAYLDGNSLGRPLADTAERLAEFTAGPWGQRLIRAWDEQWMDEPVRLGDRLGEVVLGAARGQTIVADSTSVMIYKLVRAAFDAQAPTGRDEIVVDLENFPTDRFIVEGIAAERGATIRWIEPDPDTGVTPADVESVLGPRTAVVLLSHVAYRSGFIADAAAITDVVHSAGGLVVWDLCHSAGSVPVELDAWGADLAVGCTYKYLNGGPGSPALGYVRRDLQDRLLQPIWGWMGAADPFGMTDSYAPAAGIRRFITGTPPILAMQPLSAMVEVIAEAGMDAIRAKSVQLTEFAAVLSERFLVPLGVELASPSDPAERGSHITLNHPRFREVTAMLWERGVIPDFRPPRGLRVGLSPLSTSFAEVQAGIAAIRDALTELA</sequence>
<comment type="subunit">
    <text evidence="4">Homodimer.</text>
</comment>
<keyword evidence="2 4" id="KW-0378">Hydrolase</keyword>
<dbReference type="SUPFAM" id="SSF53383">
    <property type="entry name" value="PLP-dependent transferases"/>
    <property type="match status" value="1"/>
</dbReference>
<keyword evidence="3 4" id="KW-0663">Pyridoxal phosphate</keyword>
<comment type="similarity">
    <text evidence="4">Belongs to the kynureninase family.</text>
</comment>